<protein>
    <submittedName>
        <fullName evidence="1">Uncharacterized protein</fullName>
    </submittedName>
</protein>
<organism evidence="1 2">
    <name type="scientific">Streptomyces botrytidirepellens</name>
    <dbReference type="NCBI Taxonomy" id="2486417"/>
    <lineage>
        <taxon>Bacteria</taxon>
        <taxon>Bacillati</taxon>
        <taxon>Actinomycetota</taxon>
        <taxon>Actinomycetes</taxon>
        <taxon>Kitasatosporales</taxon>
        <taxon>Streptomycetaceae</taxon>
        <taxon>Streptomyces</taxon>
    </lineage>
</organism>
<keyword evidence="2" id="KW-1185">Reference proteome</keyword>
<sequence length="61" mass="6946">MIESHEVRVIRLTRPSHVRRVLAVRRTSDPSPFLNQAISMLQTAAATIDHRLTRSELPRAS</sequence>
<gene>
    <name evidence="1" type="ORF">EEJ42_05810</name>
</gene>
<proteinExistence type="predicted"/>
<dbReference type="AlphaFoldDB" id="A0A3M8WY47"/>
<accession>A0A3M8WY47</accession>
<evidence type="ECO:0000313" key="1">
    <source>
        <dbReference type="EMBL" id="RNG34324.1"/>
    </source>
</evidence>
<dbReference type="Proteomes" id="UP000275401">
    <property type="component" value="Unassembled WGS sequence"/>
</dbReference>
<comment type="caution">
    <text evidence="1">The sequence shown here is derived from an EMBL/GenBank/DDBJ whole genome shotgun (WGS) entry which is preliminary data.</text>
</comment>
<reference evidence="1 2" key="1">
    <citation type="submission" date="2018-11" db="EMBL/GenBank/DDBJ databases">
        <title>The Potential of Streptomyces as Biocontrol Agents against the Tomato grey mould, Botrytis cinerea (Gray mold) Frontiers in Microbiology.</title>
        <authorList>
            <person name="Li D."/>
        </authorList>
    </citation>
    <scope>NUCLEOTIDE SEQUENCE [LARGE SCALE GENOMIC DNA]</scope>
    <source>
        <strain evidence="1 2">NEAU-LD23</strain>
    </source>
</reference>
<dbReference type="EMBL" id="RIBZ01000078">
    <property type="protein sequence ID" value="RNG34324.1"/>
    <property type="molecule type" value="Genomic_DNA"/>
</dbReference>
<name>A0A3M8WY47_9ACTN</name>
<evidence type="ECO:0000313" key="2">
    <source>
        <dbReference type="Proteomes" id="UP000275401"/>
    </source>
</evidence>